<dbReference type="RefSeq" id="WP_042154433.1">
    <property type="nucleotide sequence ID" value="NZ_BBNO01000004.1"/>
</dbReference>
<dbReference type="EMBL" id="BBNO01000004">
    <property type="protein sequence ID" value="GAO08655.1"/>
    <property type="molecule type" value="Genomic_DNA"/>
</dbReference>
<organism evidence="1 2">
    <name type="scientific">Streptomyces lydicamycinicus</name>
    <dbReference type="NCBI Taxonomy" id="1546107"/>
    <lineage>
        <taxon>Bacteria</taxon>
        <taxon>Bacillati</taxon>
        <taxon>Actinomycetota</taxon>
        <taxon>Actinomycetes</taxon>
        <taxon>Kitasatosporales</taxon>
        <taxon>Streptomycetaceae</taxon>
        <taxon>Streptomyces</taxon>
    </lineage>
</organism>
<sequence>MSTSTEQQWWVIYRETVIRFEIVAVEPPPGDDAAFDERCAQLEADGLGAYVIAAPDADTAGDIVGRAWVEAFLSDPQRLAAADAHLATLNRPIK</sequence>
<keyword evidence="2" id="KW-1185">Reference proteome</keyword>
<name>A0A0P4R6C7_9ACTN</name>
<dbReference type="OrthoDB" id="4288507at2"/>
<dbReference type="Proteomes" id="UP000048965">
    <property type="component" value="Unassembled WGS sequence"/>
</dbReference>
<evidence type="ECO:0000313" key="1">
    <source>
        <dbReference type="EMBL" id="GAO08655.1"/>
    </source>
</evidence>
<reference evidence="2" key="1">
    <citation type="submission" date="2014-09" db="EMBL/GenBank/DDBJ databases">
        <title>Whole genome shotgun sequence of Streptomyces sp. NBRC 110027.</title>
        <authorList>
            <person name="Komaki H."/>
            <person name="Ichikawa N."/>
            <person name="Katano-Makiyama Y."/>
            <person name="Hosoyama A."/>
            <person name="Hashimoto M."/>
            <person name="Uohara A."/>
            <person name="Kitahashi Y."/>
            <person name="Ohji S."/>
            <person name="Kimura A."/>
            <person name="Yamazoe A."/>
            <person name="Igarashi Y."/>
            <person name="Fujita N."/>
        </authorList>
    </citation>
    <scope>NUCLEOTIDE SEQUENCE [LARGE SCALE GENOMIC DNA]</scope>
    <source>
        <strain evidence="2">NBRC 110027</strain>
    </source>
</reference>
<reference evidence="1 2" key="2">
    <citation type="journal article" date="2015" name="Stand. Genomic Sci.">
        <title>Draft genome sequence of marine-derived Streptomyces sp. TP-A0598, a producer of anti-MRSA antibiotic lydicamycins.</title>
        <authorList>
            <person name="Komaki H."/>
            <person name="Ichikawa N."/>
            <person name="Hosoyama A."/>
            <person name="Fujita N."/>
            <person name="Igarashi Y."/>
        </authorList>
    </citation>
    <scope>NUCLEOTIDE SEQUENCE [LARGE SCALE GENOMIC DNA]</scope>
    <source>
        <strain evidence="1 2">NBRC 110027</strain>
    </source>
</reference>
<gene>
    <name evidence="1" type="ORF">TPA0598_04_02910</name>
</gene>
<protein>
    <submittedName>
        <fullName evidence="1">Uncharacterized protein</fullName>
    </submittedName>
</protein>
<comment type="caution">
    <text evidence="1">The sequence shown here is derived from an EMBL/GenBank/DDBJ whole genome shotgun (WGS) entry which is preliminary data.</text>
</comment>
<proteinExistence type="predicted"/>
<evidence type="ECO:0000313" key="2">
    <source>
        <dbReference type="Proteomes" id="UP000048965"/>
    </source>
</evidence>
<dbReference type="AlphaFoldDB" id="A0A0P4R6C7"/>
<accession>A0A0P4R6C7</accession>